<feature type="compositionally biased region" description="Low complexity" evidence="1">
    <location>
        <begin position="53"/>
        <end position="64"/>
    </location>
</feature>
<feature type="compositionally biased region" description="Low complexity" evidence="1">
    <location>
        <begin position="1"/>
        <end position="14"/>
    </location>
</feature>
<sequence>LTGLSLQGASSSSQMVKDEYGMRMDCDIGGNPGSVGEPSVTPGPSGLATITHQPQPQTVSPSSQ</sequence>
<feature type="non-terminal residue" evidence="2">
    <location>
        <position position="1"/>
    </location>
</feature>
<reference evidence="2 3" key="1">
    <citation type="submission" date="2023-11" db="EMBL/GenBank/DDBJ databases">
        <title>Halocaridina rubra genome assembly.</title>
        <authorList>
            <person name="Smith C."/>
        </authorList>
    </citation>
    <scope>NUCLEOTIDE SEQUENCE [LARGE SCALE GENOMIC DNA]</scope>
    <source>
        <strain evidence="2">EP-1</strain>
        <tissue evidence="2">Whole</tissue>
    </source>
</reference>
<dbReference type="EMBL" id="JAXCGZ010018551">
    <property type="protein sequence ID" value="KAK7067393.1"/>
    <property type="molecule type" value="Genomic_DNA"/>
</dbReference>
<name>A0AAN8WR92_HALRR</name>
<proteinExistence type="predicted"/>
<gene>
    <name evidence="2" type="ORF">SK128_022840</name>
</gene>
<evidence type="ECO:0000313" key="2">
    <source>
        <dbReference type="EMBL" id="KAK7067393.1"/>
    </source>
</evidence>
<comment type="caution">
    <text evidence="2">The sequence shown here is derived from an EMBL/GenBank/DDBJ whole genome shotgun (WGS) entry which is preliminary data.</text>
</comment>
<evidence type="ECO:0000256" key="1">
    <source>
        <dbReference type="SAM" id="MobiDB-lite"/>
    </source>
</evidence>
<accession>A0AAN8WR92</accession>
<organism evidence="2 3">
    <name type="scientific">Halocaridina rubra</name>
    <name type="common">Hawaiian red shrimp</name>
    <dbReference type="NCBI Taxonomy" id="373956"/>
    <lineage>
        <taxon>Eukaryota</taxon>
        <taxon>Metazoa</taxon>
        <taxon>Ecdysozoa</taxon>
        <taxon>Arthropoda</taxon>
        <taxon>Crustacea</taxon>
        <taxon>Multicrustacea</taxon>
        <taxon>Malacostraca</taxon>
        <taxon>Eumalacostraca</taxon>
        <taxon>Eucarida</taxon>
        <taxon>Decapoda</taxon>
        <taxon>Pleocyemata</taxon>
        <taxon>Caridea</taxon>
        <taxon>Atyoidea</taxon>
        <taxon>Atyidae</taxon>
        <taxon>Halocaridina</taxon>
    </lineage>
</organism>
<evidence type="ECO:0000313" key="3">
    <source>
        <dbReference type="Proteomes" id="UP001381693"/>
    </source>
</evidence>
<dbReference type="AlphaFoldDB" id="A0AAN8WR92"/>
<feature type="region of interest" description="Disordered" evidence="1">
    <location>
        <begin position="1"/>
        <end position="20"/>
    </location>
</feature>
<feature type="non-terminal residue" evidence="2">
    <location>
        <position position="64"/>
    </location>
</feature>
<protein>
    <submittedName>
        <fullName evidence="2">Uncharacterized protein</fullName>
    </submittedName>
</protein>
<keyword evidence="3" id="KW-1185">Reference proteome</keyword>
<dbReference type="Proteomes" id="UP001381693">
    <property type="component" value="Unassembled WGS sequence"/>
</dbReference>
<feature type="region of interest" description="Disordered" evidence="1">
    <location>
        <begin position="26"/>
        <end position="64"/>
    </location>
</feature>